<dbReference type="Pfam" id="PF08281">
    <property type="entry name" value="Sigma70_r4_2"/>
    <property type="match status" value="1"/>
</dbReference>
<dbReference type="Pfam" id="PF04542">
    <property type="entry name" value="Sigma70_r2"/>
    <property type="match status" value="1"/>
</dbReference>
<feature type="domain" description="SnoaL-like" evidence="8">
    <location>
        <begin position="188"/>
        <end position="293"/>
    </location>
</feature>
<dbReference type="OrthoDB" id="3211555at2"/>
<dbReference type="GO" id="GO:0003677">
    <property type="term" value="F:DNA binding"/>
    <property type="evidence" value="ECO:0007669"/>
    <property type="project" value="InterPro"/>
</dbReference>
<keyword evidence="10" id="KW-1185">Reference proteome</keyword>
<sequence length="309" mass="33970">MRLTQDQLATEFSTHRTHLVAVAYRLTGSVSDSEDAVQESWLRLAALPEDRRGTIRDLRAWLTTVVGRICLDRLRSAMVRREQYVGQWLPEPVVAPVTGAPGEDPLDIAVRDEGMRMAAMVVLDRLTPEQRVAVVLHDAFSLPFDEIASILGCSTATARQHGSRGRRALIDAEPPPRASMAQQQEILERFVAALLSGDARTVAEILHPDVVLIGDSNGKARTTRQIMAGTDRIIRFFTGLLRQYRPGAFEAARPVLVNGDLGVHISAAPGGDGYHDLDNHVNAFAIRDGRIVAIYDHANPDKLSRLPLP</sequence>
<dbReference type="InterPro" id="IPR032710">
    <property type="entry name" value="NTF2-like_dom_sf"/>
</dbReference>
<evidence type="ECO:0000259" key="7">
    <source>
        <dbReference type="Pfam" id="PF08281"/>
    </source>
</evidence>
<evidence type="ECO:0000256" key="5">
    <source>
        <dbReference type="ARBA" id="ARBA00023163"/>
    </source>
</evidence>
<dbReference type="NCBIfam" id="NF007214">
    <property type="entry name" value="PRK09636.1"/>
    <property type="match status" value="1"/>
</dbReference>
<evidence type="ECO:0000256" key="2">
    <source>
        <dbReference type="ARBA" id="ARBA00011344"/>
    </source>
</evidence>
<dbReference type="STRING" id="490629.SAMN05216266_107241"/>
<dbReference type="SUPFAM" id="SSF88659">
    <property type="entry name" value="Sigma3 and sigma4 domains of RNA polymerase sigma factors"/>
    <property type="match status" value="1"/>
</dbReference>
<dbReference type="InterPro" id="IPR037401">
    <property type="entry name" value="SnoaL-like"/>
</dbReference>
<keyword evidence="3" id="KW-0805">Transcription regulation</keyword>
<organism evidence="9 10">
    <name type="scientific">Amycolatopsis marina</name>
    <dbReference type="NCBI Taxonomy" id="490629"/>
    <lineage>
        <taxon>Bacteria</taxon>
        <taxon>Bacillati</taxon>
        <taxon>Actinomycetota</taxon>
        <taxon>Actinomycetes</taxon>
        <taxon>Pseudonocardiales</taxon>
        <taxon>Pseudonocardiaceae</taxon>
        <taxon>Amycolatopsis</taxon>
    </lineage>
</organism>
<dbReference type="Gene3D" id="1.10.10.10">
    <property type="entry name" value="Winged helix-like DNA-binding domain superfamily/Winged helix DNA-binding domain"/>
    <property type="match status" value="1"/>
</dbReference>
<dbReference type="InterPro" id="IPR013325">
    <property type="entry name" value="RNA_pol_sigma_r2"/>
</dbReference>
<dbReference type="NCBIfam" id="TIGR02937">
    <property type="entry name" value="sigma70-ECF"/>
    <property type="match status" value="1"/>
</dbReference>
<gene>
    <name evidence="9" type="ORF">SAMN05216266_107241</name>
</gene>
<dbReference type="PANTHER" id="PTHR30173:SF36">
    <property type="entry name" value="ECF RNA POLYMERASE SIGMA FACTOR SIGJ"/>
    <property type="match status" value="1"/>
</dbReference>
<proteinExistence type="inferred from homology"/>
<evidence type="ECO:0000259" key="8">
    <source>
        <dbReference type="Pfam" id="PF12680"/>
    </source>
</evidence>
<dbReference type="GO" id="GO:0006352">
    <property type="term" value="P:DNA-templated transcription initiation"/>
    <property type="evidence" value="ECO:0007669"/>
    <property type="project" value="InterPro"/>
</dbReference>
<feature type="domain" description="RNA polymerase sigma factor 70 region 4 type 2" evidence="7">
    <location>
        <begin position="119"/>
        <end position="169"/>
    </location>
</feature>
<comment type="subunit">
    <text evidence="2">Interacts transiently with the RNA polymerase catalytic core formed by RpoA, RpoB, RpoC and RpoZ (2 alpha, 1 beta, 1 beta' and 1 omega subunit) to form the RNA polymerase holoenzyme that can initiate transcription.</text>
</comment>
<dbReference type="PANTHER" id="PTHR30173">
    <property type="entry name" value="SIGMA 19 FACTOR"/>
    <property type="match status" value="1"/>
</dbReference>
<dbReference type="RefSeq" id="WP_091673619.1">
    <property type="nucleotide sequence ID" value="NZ_FOKG01000007.1"/>
</dbReference>
<dbReference type="Gene3D" id="3.10.450.50">
    <property type="match status" value="1"/>
</dbReference>
<evidence type="ECO:0000313" key="9">
    <source>
        <dbReference type="EMBL" id="SFB28490.1"/>
    </source>
</evidence>
<evidence type="ECO:0000256" key="3">
    <source>
        <dbReference type="ARBA" id="ARBA00023015"/>
    </source>
</evidence>
<dbReference type="AlphaFoldDB" id="A0A1I0ZVP1"/>
<accession>A0A1I0ZVP1</accession>
<dbReference type="SUPFAM" id="SSF88946">
    <property type="entry name" value="Sigma2 domain of RNA polymerase sigma factors"/>
    <property type="match status" value="1"/>
</dbReference>
<reference evidence="10" key="1">
    <citation type="submission" date="2016-10" db="EMBL/GenBank/DDBJ databases">
        <authorList>
            <person name="Varghese N."/>
            <person name="Submissions S."/>
        </authorList>
    </citation>
    <scope>NUCLEOTIDE SEQUENCE [LARGE SCALE GENOMIC DNA]</scope>
    <source>
        <strain evidence="10">CGMCC 4.3568</strain>
    </source>
</reference>
<dbReference type="InterPro" id="IPR007627">
    <property type="entry name" value="RNA_pol_sigma70_r2"/>
</dbReference>
<dbReference type="InterPro" id="IPR014284">
    <property type="entry name" value="RNA_pol_sigma-70_dom"/>
</dbReference>
<dbReference type="InterPro" id="IPR036388">
    <property type="entry name" value="WH-like_DNA-bd_sf"/>
</dbReference>
<dbReference type="InterPro" id="IPR013324">
    <property type="entry name" value="RNA_pol_sigma_r3/r4-like"/>
</dbReference>
<feature type="domain" description="RNA polymerase sigma-70 region 2" evidence="6">
    <location>
        <begin position="13"/>
        <end position="77"/>
    </location>
</feature>
<dbReference type="Proteomes" id="UP000243799">
    <property type="component" value="Unassembled WGS sequence"/>
</dbReference>
<evidence type="ECO:0000259" key="6">
    <source>
        <dbReference type="Pfam" id="PF04542"/>
    </source>
</evidence>
<dbReference type="InterPro" id="IPR052704">
    <property type="entry name" value="ECF_Sigma-70_Domain"/>
</dbReference>
<comment type="similarity">
    <text evidence="1">Belongs to the sigma-70 factor family. ECF subfamily.</text>
</comment>
<dbReference type="SUPFAM" id="SSF54427">
    <property type="entry name" value="NTF2-like"/>
    <property type="match status" value="1"/>
</dbReference>
<keyword evidence="4" id="KW-0731">Sigma factor</keyword>
<evidence type="ECO:0000256" key="4">
    <source>
        <dbReference type="ARBA" id="ARBA00023082"/>
    </source>
</evidence>
<keyword evidence="5" id="KW-0804">Transcription</keyword>
<evidence type="ECO:0000256" key="1">
    <source>
        <dbReference type="ARBA" id="ARBA00010641"/>
    </source>
</evidence>
<dbReference type="Pfam" id="PF12680">
    <property type="entry name" value="SnoaL_2"/>
    <property type="match status" value="1"/>
</dbReference>
<dbReference type="EMBL" id="FOKG01000007">
    <property type="protein sequence ID" value="SFB28490.1"/>
    <property type="molecule type" value="Genomic_DNA"/>
</dbReference>
<protein>
    <submittedName>
        <fullName evidence="9">RNA polymerase sigma-70 factor, ECF subfamily</fullName>
    </submittedName>
</protein>
<evidence type="ECO:0000313" key="10">
    <source>
        <dbReference type="Proteomes" id="UP000243799"/>
    </source>
</evidence>
<dbReference type="Gene3D" id="1.10.1740.10">
    <property type="match status" value="1"/>
</dbReference>
<dbReference type="InterPro" id="IPR013249">
    <property type="entry name" value="RNA_pol_sigma70_r4_t2"/>
</dbReference>
<name>A0A1I0ZVP1_9PSEU</name>
<dbReference type="GO" id="GO:0016987">
    <property type="term" value="F:sigma factor activity"/>
    <property type="evidence" value="ECO:0007669"/>
    <property type="project" value="UniProtKB-KW"/>
</dbReference>